<dbReference type="EMBL" id="UOFJ01000671">
    <property type="protein sequence ID" value="VAW72540.1"/>
    <property type="molecule type" value="Genomic_DNA"/>
</dbReference>
<dbReference type="PANTHER" id="PTHR37419:SF8">
    <property type="entry name" value="TOXIN YJJJ"/>
    <property type="match status" value="1"/>
</dbReference>
<dbReference type="GO" id="GO:0004674">
    <property type="term" value="F:protein serine/threonine kinase activity"/>
    <property type="evidence" value="ECO:0007669"/>
    <property type="project" value="TreeGrafter"/>
</dbReference>
<organism evidence="4">
    <name type="scientific">hydrothermal vent metagenome</name>
    <dbReference type="NCBI Taxonomy" id="652676"/>
    <lineage>
        <taxon>unclassified sequences</taxon>
        <taxon>metagenomes</taxon>
        <taxon>ecological metagenomes</taxon>
    </lineage>
</organism>
<proteinExistence type="predicted"/>
<dbReference type="InterPro" id="IPR012893">
    <property type="entry name" value="HipA-like_C"/>
</dbReference>
<evidence type="ECO:0000256" key="1">
    <source>
        <dbReference type="ARBA" id="ARBA00022679"/>
    </source>
</evidence>
<evidence type="ECO:0000313" key="4">
    <source>
        <dbReference type="EMBL" id="VAW72540.1"/>
    </source>
</evidence>
<dbReference type="InterPro" id="IPR052028">
    <property type="entry name" value="HipA_Ser/Thr_kinase"/>
</dbReference>
<protein>
    <recommendedName>
        <fullName evidence="3">HipA-like C-terminal domain-containing protein</fullName>
    </recommendedName>
</protein>
<dbReference type="Pfam" id="PF07804">
    <property type="entry name" value="HipA_C"/>
    <property type="match status" value="1"/>
</dbReference>
<dbReference type="Gene3D" id="1.10.1070.20">
    <property type="match status" value="1"/>
</dbReference>
<sequence length="409" mass="46986">MNTLEVWMDSSLLEGLQRVGTLHHEHGHIRFDYAREWFDHLCHFNIDPDLSLDQGVFHPRPEISNFGMLLDSSPDRWGQTLMKRREAIEAKDEKRKARTLYAWDYLIGIQDETRQGALRFKYQGSDEFLGKREFSTPPITQLGELEDIAYELSSKHIDDLDKLKRWLSVLVAPGASLGGARPKANFTDKDGSLWIAKFPAKDDDRDIGAWEMLAHTLADKADIDVPEARLRRFGKNHHTFCVKRFDREGYSRVFYASAMTMLGATDSEQWSYLDLAQVIQNQGDPYFIKDDLEQLFRRVIFNVSTGNRDDHLRNHGFVLSKNGWRLSKAFDINPSIDKAHHVLNINDSDNSADLEVVIETAPFYDLTGGEANDISSQIMTVVDQWRIEAKRLGISMADIQIMEPAFYTK</sequence>
<dbReference type="GO" id="GO:0005829">
    <property type="term" value="C:cytosol"/>
    <property type="evidence" value="ECO:0007669"/>
    <property type="project" value="TreeGrafter"/>
</dbReference>
<evidence type="ECO:0000256" key="2">
    <source>
        <dbReference type="ARBA" id="ARBA00022777"/>
    </source>
</evidence>
<dbReference type="PANTHER" id="PTHR37419">
    <property type="entry name" value="SERINE/THREONINE-PROTEIN KINASE TOXIN HIPA"/>
    <property type="match status" value="1"/>
</dbReference>
<dbReference type="AlphaFoldDB" id="A0A3B0Y6S8"/>
<gene>
    <name evidence="4" type="ORF">MNBD_GAMMA10-1725</name>
</gene>
<feature type="domain" description="HipA-like C-terminal" evidence="3">
    <location>
        <begin position="176"/>
        <end position="383"/>
    </location>
</feature>
<accession>A0A3B0Y6S8</accession>
<reference evidence="4" key="1">
    <citation type="submission" date="2018-06" db="EMBL/GenBank/DDBJ databases">
        <authorList>
            <person name="Zhirakovskaya E."/>
        </authorList>
    </citation>
    <scope>NUCLEOTIDE SEQUENCE</scope>
</reference>
<name>A0A3B0Y6S8_9ZZZZ</name>
<evidence type="ECO:0000259" key="3">
    <source>
        <dbReference type="Pfam" id="PF07804"/>
    </source>
</evidence>
<keyword evidence="1" id="KW-0808">Transferase</keyword>
<keyword evidence="2" id="KW-0418">Kinase</keyword>